<keyword evidence="8" id="KW-0812">Transmembrane</keyword>
<dbReference type="SUPFAM" id="SSF47384">
    <property type="entry name" value="Homodimeric domain of signal transducing histidine kinase"/>
    <property type="match status" value="1"/>
</dbReference>
<comment type="subcellular location">
    <subcellularLocation>
        <location evidence="2">Membrane</location>
    </subcellularLocation>
</comment>
<dbReference type="PROSITE" id="PS50109">
    <property type="entry name" value="HIS_KIN"/>
    <property type="match status" value="1"/>
</dbReference>
<comment type="catalytic activity">
    <reaction evidence="1">
        <text>ATP + protein L-histidine = ADP + protein N-phospho-L-histidine.</text>
        <dbReference type="EC" id="2.7.13.3"/>
    </reaction>
</comment>
<evidence type="ECO:0000256" key="8">
    <source>
        <dbReference type="SAM" id="Phobius"/>
    </source>
</evidence>
<comment type="caution">
    <text evidence="11">The sequence shown here is derived from an EMBL/GenBank/DDBJ whole genome shotgun (WGS) entry which is preliminary data.</text>
</comment>
<evidence type="ECO:0000256" key="4">
    <source>
        <dbReference type="ARBA" id="ARBA00022553"/>
    </source>
</evidence>
<evidence type="ECO:0000256" key="5">
    <source>
        <dbReference type="ARBA" id="ARBA00022679"/>
    </source>
</evidence>
<evidence type="ECO:0000259" key="9">
    <source>
        <dbReference type="PROSITE" id="PS50109"/>
    </source>
</evidence>
<keyword evidence="5" id="KW-0808">Transferase</keyword>
<dbReference type="PROSITE" id="PS50885">
    <property type="entry name" value="HAMP"/>
    <property type="match status" value="1"/>
</dbReference>
<accession>A0A3N5Y2T6</accession>
<dbReference type="EMBL" id="RPOK01000002">
    <property type="protein sequence ID" value="RPJ66986.1"/>
    <property type="molecule type" value="Genomic_DNA"/>
</dbReference>
<dbReference type="InterPro" id="IPR003660">
    <property type="entry name" value="HAMP_dom"/>
</dbReference>
<dbReference type="GO" id="GO:0005886">
    <property type="term" value="C:plasma membrane"/>
    <property type="evidence" value="ECO:0007669"/>
    <property type="project" value="TreeGrafter"/>
</dbReference>
<keyword evidence="6 11" id="KW-0418">Kinase</keyword>
<dbReference type="Gene3D" id="3.30.565.10">
    <property type="entry name" value="Histidine kinase-like ATPase, C-terminal domain"/>
    <property type="match status" value="1"/>
</dbReference>
<dbReference type="PANTHER" id="PTHR45436:SF5">
    <property type="entry name" value="SENSOR HISTIDINE KINASE TRCS"/>
    <property type="match status" value="1"/>
</dbReference>
<reference evidence="11 12" key="1">
    <citation type="submission" date="2018-11" db="EMBL/GenBank/DDBJ databases">
        <authorList>
            <person name="Ye M.-Q."/>
            <person name="Du Z.-J."/>
        </authorList>
    </citation>
    <scope>NUCLEOTIDE SEQUENCE [LARGE SCALE GENOMIC DNA]</scope>
    <source>
        <strain evidence="11 12">U0105</strain>
    </source>
</reference>
<evidence type="ECO:0000313" key="12">
    <source>
        <dbReference type="Proteomes" id="UP000275281"/>
    </source>
</evidence>
<dbReference type="Pfam" id="PF00512">
    <property type="entry name" value="HisKA"/>
    <property type="match status" value="1"/>
</dbReference>
<dbReference type="PANTHER" id="PTHR45436">
    <property type="entry name" value="SENSOR HISTIDINE KINASE YKOH"/>
    <property type="match status" value="1"/>
</dbReference>
<sequence length="433" mass="48213">MKVNTSTRISYAITKLVLAVALTLTFLYSVFVLGYSWVIEDNIFNRLVAQQVTAIKRNYDMTGIADVSKGQIYQLHQGWDAVPTSIRQMYSEEPHRVEYTLENGKTYHLAHFYLGNDEFVLLADVEGFEVSRDYLSGILISLLGVSLFSCACVMLLGWRMGRRIAKPIEALAGEVKTLHSDQQNSVTELITTTQINEVSALAKAINDSFTQLNNALTREIHFTKDISHEIRTPISVLQNALSQSIQGEVNAEHGANTVCFSAQSVQQMKNATEQLAQTTHILLALARNESSIRESLSLNQVIEKCVLSHFGLNHTQKGESLELDISLPHEDIVINANRNLLEILVNNLLSNIVAHATGNRVDLQLVERCLTLTNQYEQDLPDNLLFSGSKGQDSTGIGQGLSLVKRICDACGWGVNVQVNTEMQYFTVIIDFH</sequence>
<dbReference type="AlphaFoldDB" id="A0A3N5Y2T6"/>
<keyword evidence="7" id="KW-0902">Two-component regulatory system</keyword>
<name>A0A3N5Y2T6_9ALTE</name>
<dbReference type="Gene3D" id="1.10.287.130">
    <property type="match status" value="1"/>
</dbReference>
<dbReference type="Proteomes" id="UP000275281">
    <property type="component" value="Unassembled WGS sequence"/>
</dbReference>
<dbReference type="RefSeq" id="WP_124026891.1">
    <property type="nucleotide sequence ID" value="NZ_JBHRSN010000015.1"/>
</dbReference>
<feature type="transmembrane region" description="Helical" evidence="8">
    <location>
        <begin position="134"/>
        <end position="158"/>
    </location>
</feature>
<feature type="transmembrane region" description="Helical" evidence="8">
    <location>
        <begin position="12"/>
        <end position="38"/>
    </location>
</feature>
<dbReference type="EC" id="2.7.13.3" evidence="3"/>
<evidence type="ECO:0000259" key="10">
    <source>
        <dbReference type="PROSITE" id="PS50885"/>
    </source>
</evidence>
<evidence type="ECO:0000256" key="2">
    <source>
        <dbReference type="ARBA" id="ARBA00004370"/>
    </source>
</evidence>
<dbReference type="Gene3D" id="6.10.340.10">
    <property type="match status" value="1"/>
</dbReference>
<evidence type="ECO:0000256" key="1">
    <source>
        <dbReference type="ARBA" id="ARBA00000085"/>
    </source>
</evidence>
<dbReference type="OrthoDB" id="9121563at2"/>
<evidence type="ECO:0000256" key="3">
    <source>
        <dbReference type="ARBA" id="ARBA00012438"/>
    </source>
</evidence>
<organism evidence="11 12">
    <name type="scientific">Alteromonas sediminis</name>
    <dbReference type="NCBI Taxonomy" id="2259342"/>
    <lineage>
        <taxon>Bacteria</taxon>
        <taxon>Pseudomonadati</taxon>
        <taxon>Pseudomonadota</taxon>
        <taxon>Gammaproteobacteria</taxon>
        <taxon>Alteromonadales</taxon>
        <taxon>Alteromonadaceae</taxon>
        <taxon>Alteromonas/Salinimonas group</taxon>
        <taxon>Alteromonas</taxon>
    </lineage>
</organism>
<feature type="domain" description="Histidine kinase" evidence="9">
    <location>
        <begin position="225"/>
        <end position="433"/>
    </location>
</feature>
<feature type="domain" description="HAMP" evidence="10">
    <location>
        <begin position="162"/>
        <end position="217"/>
    </location>
</feature>
<dbReference type="InterPro" id="IPR050428">
    <property type="entry name" value="TCS_sensor_his_kinase"/>
</dbReference>
<dbReference type="CDD" id="cd00082">
    <property type="entry name" value="HisKA"/>
    <property type="match status" value="1"/>
</dbReference>
<protein>
    <recommendedName>
        <fullName evidence="3">histidine kinase</fullName>
        <ecNumber evidence="3">2.7.13.3</ecNumber>
    </recommendedName>
</protein>
<keyword evidence="8" id="KW-1133">Transmembrane helix</keyword>
<keyword evidence="4" id="KW-0597">Phosphoprotein</keyword>
<dbReference type="InterPro" id="IPR036097">
    <property type="entry name" value="HisK_dim/P_sf"/>
</dbReference>
<gene>
    <name evidence="11" type="ORF">DRW07_05430</name>
</gene>
<dbReference type="InterPro" id="IPR005467">
    <property type="entry name" value="His_kinase_dom"/>
</dbReference>
<evidence type="ECO:0000256" key="7">
    <source>
        <dbReference type="ARBA" id="ARBA00023012"/>
    </source>
</evidence>
<evidence type="ECO:0000256" key="6">
    <source>
        <dbReference type="ARBA" id="ARBA00022777"/>
    </source>
</evidence>
<dbReference type="InterPro" id="IPR036890">
    <property type="entry name" value="HATPase_C_sf"/>
</dbReference>
<keyword evidence="8" id="KW-0472">Membrane</keyword>
<evidence type="ECO:0000313" key="11">
    <source>
        <dbReference type="EMBL" id="RPJ66986.1"/>
    </source>
</evidence>
<dbReference type="GO" id="GO:0000155">
    <property type="term" value="F:phosphorelay sensor kinase activity"/>
    <property type="evidence" value="ECO:0007669"/>
    <property type="project" value="InterPro"/>
</dbReference>
<keyword evidence="12" id="KW-1185">Reference proteome</keyword>
<dbReference type="SUPFAM" id="SSF55874">
    <property type="entry name" value="ATPase domain of HSP90 chaperone/DNA topoisomerase II/histidine kinase"/>
    <property type="match status" value="1"/>
</dbReference>
<dbReference type="InterPro" id="IPR003661">
    <property type="entry name" value="HisK_dim/P_dom"/>
</dbReference>
<proteinExistence type="predicted"/>
<dbReference type="SMART" id="SM00388">
    <property type="entry name" value="HisKA"/>
    <property type="match status" value="1"/>
</dbReference>